<name>A0A484NL72_9ASTE</name>
<feature type="non-terminal residue" evidence="4">
    <location>
        <position position="1196"/>
    </location>
</feature>
<evidence type="ECO:0000259" key="3">
    <source>
        <dbReference type="Pfam" id="PF13966"/>
    </source>
</evidence>
<organism evidence="4 5">
    <name type="scientific">Cuscuta campestris</name>
    <dbReference type="NCBI Taxonomy" id="132261"/>
    <lineage>
        <taxon>Eukaryota</taxon>
        <taxon>Viridiplantae</taxon>
        <taxon>Streptophyta</taxon>
        <taxon>Embryophyta</taxon>
        <taxon>Tracheophyta</taxon>
        <taxon>Spermatophyta</taxon>
        <taxon>Magnoliopsida</taxon>
        <taxon>eudicotyledons</taxon>
        <taxon>Gunneridae</taxon>
        <taxon>Pentapetalae</taxon>
        <taxon>asterids</taxon>
        <taxon>lamiids</taxon>
        <taxon>Solanales</taxon>
        <taxon>Convolvulaceae</taxon>
        <taxon>Cuscuteae</taxon>
        <taxon>Cuscuta</taxon>
        <taxon>Cuscuta subgen. Grammica</taxon>
        <taxon>Cuscuta sect. Cleistogrammica</taxon>
    </lineage>
</organism>
<feature type="region of interest" description="Disordered" evidence="1">
    <location>
        <begin position="97"/>
        <end position="148"/>
    </location>
</feature>
<dbReference type="PANTHER" id="PTHR33116:SF84">
    <property type="entry name" value="RNA-DIRECTED DNA POLYMERASE"/>
    <property type="match status" value="1"/>
</dbReference>
<dbReference type="SUPFAM" id="SSF56219">
    <property type="entry name" value="DNase I-like"/>
    <property type="match status" value="1"/>
</dbReference>
<feature type="region of interest" description="Disordered" evidence="1">
    <location>
        <begin position="1"/>
        <end position="30"/>
    </location>
</feature>
<feature type="region of interest" description="Disordered" evidence="1">
    <location>
        <begin position="42"/>
        <end position="68"/>
    </location>
</feature>
<evidence type="ECO:0000313" key="4">
    <source>
        <dbReference type="EMBL" id="VFR01188.1"/>
    </source>
</evidence>
<dbReference type="Proteomes" id="UP000595140">
    <property type="component" value="Unassembled WGS sequence"/>
</dbReference>
<dbReference type="PANTHER" id="PTHR33116">
    <property type="entry name" value="REVERSE TRANSCRIPTASE ZINC-BINDING DOMAIN-CONTAINING PROTEIN-RELATED-RELATED"/>
    <property type="match status" value="1"/>
</dbReference>
<dbReference type="Pfam" id="PF13966">
    <property type="entry name" value="zf-RVT"/>
    <property type="match status" value="1"/>
</dbReference>
<proteinExistence type="predicted"/>
<evidence type="ECO:0000259" key="2">
    <source>
        <dbReference type="Pfam" id="PF00078"/>
    </source>
</evidence>
<dbReference type="Gene3D" id="3.60.10.10">
    <property type="entry name" value="Endonuclease/exonuclease/phosphatase"/>
    <property type="match status" value="1"/>
</dbReference>
<dbReference type="OrthoDB" id="689430at2759"/>
<dbReference type="EMBL" id="OOIL02006739">
    <property type="protein sequence ID" value="VFR01188.1"/>
    <property type="molecule type" value="Genomic_DNA"/>
</dbReference>
<evidence type="ECO:0000313" key="5">
    <source>
        <dbReference type="Proteomes" id="UP000595140"/>
    </source>
</evidence>
<feature type="compositionally biased region" description="Basic and acidic residues" evidence="1">
    <location>
        <begin position="121"/>
        <end position="148"/>
    </location>
</feature>
<reference evidence="4 5" key="1">
    <citation type="submission" date="2018-04" db="EMBL/GenBank/DDBJ databases">
        <authorList>
            <person name="Vogel A."/>
        </authorList>
    </citation>
    <scope>NUCLEOTIDE SEQUENCE [LARGE SCALE GENOMIC DNA]</scope>
</reference>
<sequence>MGKKKTTRTPAHSPPPTTVRKEKKKKSTRLVVDDETDCVNTVDAGIELSDEEKGEPSVQSSFDTSIDEDEVARTLQISLEQNLEAILSDDIDNTLANEQPLNKETPPDNVADTPLEQPISNEEKEKEKEPPDAGKSGDKLKEDKVDKPADAKKSFASFFKKNRAEDKGMKLHKVVGPKCFIPEEDMLTVEEIWGPCLVGCFTGRFPGLIAIQKLVDSWGVKCKFLPHHQGWVVFKFLTNEDRDSALLHAKKELNNKKLLINIPPDDFMWDVKSFSTMPVWVKLWNVPMRFWSSNALSHIGSQLGTPLYTDGLTHTVASKLSAEDQEENDELKYQKPNYCRMLINMDLSLTPPTSVEVDFVGGSYVQKVEYEDMPQYCYHCKCFGHDPFKCSVLHEINKRKFNEEQKARERARVETLKTIMLTEAQQQPLNGKENGKEEVNNIAGNKGKGKESSGGVAQNPNDPGPSFTAHIEDDGFTQVGGGKGKLTTHPIRDGKQRTGYNKGGGDFSGPWAVMGDFNAVISSTERVNCQTQSAYYMTDLRQFRINNALNDANSSGLEFTWNKGEKWAKLDRVLVNDEWENMHWDCWAEFRDMEAISDHCPGELEPVGQWNKAVQIMCQTQKTESARKEYSHLMQELILEPENPSLLSRSVEIRNKASFFMDAERSFFQQKTKCELLFEGDKCTKFFHALMRKKNHSSAIPFILTADQRLTTSLEEVEKEFTEYFTNLFGTTVPIEPVDWNVFEEGPLIPNHAANNLIRKVTIEEITHIAFADDIMMFSRGDKDSVQILADALKHFSSVSGLHVNAQKSNIYLAGQIKGNKQHILNLVNFPEGLLPVKYLGLPLTSQRASERDFAPLIETVDDNIRRWNTKTLTIAGRAELIRSVIQGIEGFWLQAFPIHKSVLNRITSICRTFLWGNKFYKVASDDICKPKEEGGLGLKNSEVWNQALMAKNLWNIASRKETLWVQGVHSVYLQDRDIWAWIPKHGDSHFFKKLAEVRNNLAQKLGTDQYQEVDWDELLVDGEFCTAKVYDLLRVHLPPKPCMKMIWQSYIPPRFSVTTWLAIRRRLSTKVNLGFIPMENRNCSLCGQELETTDHLFFACTASHQIWKNMKDWLKIPYALSTIERVIKWLLGRHKVHGNLRNIWRLAAMSTIHHMWKMRNAVYFEGKSVDCDAITWKIKVGIYKICYRLYPNIAL</sequence>
<evidence type="ECO:0000256" key="1">
    <source>
        <dbReference type="SAM" id="MobiDB-lite"/>
    </source>
</evidence>
<keyword evidence="5" id="KW-1185">Reference proteome</keyword>
<feature type="domain" description="Reverse transcriptase zinc-binding" evidence="3">
    <location>
        <begin position="1025"/>
        <end position="1108"/>
    </location>
</feature>
<feature type="region of interest" description="Disordered" evidence="1">
    <location>
        <begin position="478"/>
        <end position="502"/>
    </location>
</feature>
<dbReference type="Pfam" id="PF00078">
    <property type="entry name" value="RVT_1"/>
    <property type="match status" value="1"/>
</dbReference>
<gene>
    <name evidence="4" type="ORF">CCAM_LOCUS42963</name>
</gene>
<dbReference type="InterPro" id="IPR000477">
    <property type="entry name" value="RT_dom"/>
</dbReference>
<dbReference type="InterPro" id="IPR026960">
    <property type="entry name" value="RVT-Znf"/>
</dbReference>
<evidence type="ECO:0008006" key="6">
    <source>
        <dbReference type="Google" id="ProtNLM"/>
    </source>
</evidence>
<feature type="region of interest" description="Disordered" evidence="1">
    <location>
        <begin position="428"/>
        <end position="466"/>
    </location>
</feature>
<dbReference type="AlphaFoldDB" id="A0A484NL72"/>
<accession>A0A484NL72</accession>
<feature type="domain" description="Reverse transcriptase" evidence="2">
    <location>
        <begin position="746"/>
        <end position="843"/>
    </location>
</feature>
<protein>
    <recommendedName>
        <fullName evidence="6">Reverse transcriptase domain-containing protein</fullName>
    </recommendedName>
</protein>
<dbReference type="InterPro" id="IPR036691">
    <property type="entry name" value="Endo/exonu/phosph_ase_sf"/>
</dbReference>